<evidence type="ECO:0000313" key="2">
    <source>
        <dbReference type="EMBL" id="PQV62414.1"/>
    </source>
</evidence>
<dbReference type="AlphaFoldDB" id="A0A2S8SNP1"/>
<protein>
    <submittedName>
        <fullName evidence="2">Uncharacterized protein</fullName>
    </submittedName>
</protein>
<reference evidence="2 3" key="1">
    <citation type="journal article" date="2018" name="Syst. Appl. Microbiol.">
        <title>Abditibacterium utsteinense sp. nov., the first cultivated member of candidate phylum FBP, isolated from ice-free Antarctic soil samples.</title>
        <authorList>
            <person name="Tahon G."/>
            <person name="Tytgat B."/>
            <person name="Lebbe L."/>
            <person name="Carlier A."/>
            <person name="Willems A."/>
        </authorList>
    </citation>
    <scope>NUCLEOTIDE SEQUENCE [LARGE SCALE GENOMIC DNA]</scope>
    <source>
        <strain evidence="2 3">LMG 29911</strain>
    </source>
</reference>
<organism evidence="2 3">
    <name type="scientific">Abditibacterium utsteinense</name>
    <dbReference type="NCBI Taxonomy" id="1960156"/>
    <lineage>
        <taxon>Bacteria</taxon>
        <taxon>Pseudomonadati</taxon>
        <taxon>Abditibacteriota</taxon>
        <taxon>Abditibacteriia</taxon>
        <taxon>Abditibacteriales</taxon>
        <taxon>Abditibacteriaceae</taxon>
        <taxon>Abditibacterium</taxon>
    </lineage>
</organism>
<accession>A0A2S8SNP1</accession>
<sequence length="450" mass="48171">MPITKIARGATGTADFLEHVPRRDYGPRASNYYLNYSSNYAISDGYRNENGYHQGPLTDWTVSEFSVTVPKDAPLGRYGLTTNIQYYPRPQGPPQSEYDTGEFEVVCMTAAISAREVNRDETMGIVLLECRAVVKGGTGPFQYSWSVIGGTIVSGQGTSVVGVNFAPGAAGSISLSVIDSSMPQFSAGAILSIPADPIQFTITPSIINGVGNITGTRGKMQFTETVEAVADRFILNAPSTIGFQLTRPSGGSVSVIQFTGTLVVGSNPTKYQAEWDITRVKGRWSIGVESPHRGNTTSFKVDKRGQIVELAQSWVGATQYPFDETPPKAEGYHGGALCDDLVRYVYGSLGLNIGSGLSVSDLFSSMSSNPDGQPGSIWFYPNATTGAYQHTGINVGGNQTVDQNCGHPHSLSQPPTVNTHAANDSNLVNPQKYSPPISLSSNELQQLDIE</sequence>
<dbReference type="Gene3D" id="3.90.1720.10">
    <property type="entry name" value="endopeptidase domain like (from Nostoc punctiforme)"/>
    <property type="match status" value="1"/>
</dbReference>
<dbReference type="Proteomes" id="UP000237684">
    <property type="component" value="Unassembled WGS sequence"/>
</dbReference>
<name>A0A2S8SNP1_9BACT</name>
<proteinExistence type="predicted"/>
<feature type="region of interest" description="Disordered" evidence="1">
    <location>
        <begin position="399"/>
        <end position="450"/>
    </location>
</feature>
<dbReference type="EMBL" id="NIGF01000038">
    <property type="protein sequence ID" value="PQV62414.1"/>
    <property type="molecule type" value="Genomic_DNA"/>
</dbReference>
<evidence type="ECO:0000313" key="3">
    <source>
        <dbReference type="Proteomes" id="UP000237684"/>
    </source>
</evidence>
<dbReference type="InParanoid" id="A0A2S8SNP1"/>
<feature type="compositionally biased region" description="Polar residues" evidence="1">
    <location>
        <begin position="410"/>
        <end position="450"/>
    </location>
</feature>
<evidence type="ECO:0000256" key="1">
    <source>
        <dbReference type="SAM" id="MobiDB-lite"/>
    </source>
</evidence>
<keyword evidence="3" id="KW-1185">Reference proteome</keyword>
<dbReference type="OrthoDB" id="1016457at2"/>
<gene>
    <name evidence="2" type="ORF">B1R32_1385</name>
</gene>
<comment type="caution">
    <text evidence="2">The sequence shown here is derived from an EMBL/GenBank/DDBJ whole genome shotgun (WGS) entry which is preliminary data.</text>
</comment>